<accession>A0AA44IH45</accession>
<dbReference type="AlphaFoldDB" id="A0AA44IH45"/>
<comment type="caution">
    <text evidence="6">The sequence shown here is derived from an EMBL/GenBank/DDBJ whole genome shotgun (WGS) entry which is preliminary data.</text>
</comment>
<dbReference type="PANTHER" id="PTHR46017:SF2">
    <property type="entry name" value="MANNOSYLGLYCERATE HYDROLASE"/>
    <property type="match status" value="1"/>
</dbReference>
<evidence type="ECO:0000259" key="5">
    <source>
        <dbReference type="SMART" id="SM00872"/>
    </source>
</evidence>
<dbReference type="RefSeq" id="WP_168932188.1">
    <property type="nucleotide sequence ID" value="NZ_JABAFD010000004.1"/>
</dbReference>
<dbReference type="Gene3D" id="2.60.40.2220">
    <property type="match status" value="1"/>
</dbReference>
<dbReference type="GO" id="GO:0006013">
    <property type="term" value="P:mannose metabolic process"/>
    <property type="evidence" value="ECO:0007669"/>
    <property type="project" value="InterPro"/>
</dbReference>
<evidence type="ECO:0000256" key="4">
    <source>
        <dbReference type="ARBA" id="ARBA00023295"/>
    </source>
</evidence>
<name>A0AA44IH45_PARBF</name>
<dbReference type="InterPro" id="IPR027291">
    <property type="entry name" value="Glyco_hydro_38_N_sf"/>
</dbReference>
<sequence length="915" mass="105681">MKKTAHIISHTHWDREWYLPYETHHMMLIKTMDTLLDTFEKDPEFKYYHLDGQTVLLEDYLEVRPDRKELLEKVIKEGRLKIGPWYVLQDEFLTSSESNVRNLQYGHKDANNYGVEACKIGYFPDSFGNMGQAPQILKQAGIDAAAFGRGVKPTGFNNEVSADDKFESPYSEMYWESPDGSKVLGILFANWYCNGMEIPADEKEAKNYWSKRIDDAGKFASTNHLLFLNGCDHQPIQTDLSEAIKMAKNIYSDIDFIHSNFEDYVKDLKSNIDKDLQIIKGELRSQQTDGWYTLANTASSRVYLKQWNQLCQTLFEKVAEPIATMASQYGFEYPHHLFEYGWKSLMKNHPHDSICGCSVDEVHREMVARFDKAKDVAKYIVNESLTYISSKINTLKFKDLGENVYPFLVLNTSGYDRKGLVKVEVDIVRKYFKEGHPNEIAKEMRNIKLPKFKVVDINGNKIDSNINDLGIKFGYDLPDDKFRQPYYSRLVSVEIETNNIKSFGWDTYALVEDDSNSIENSINSLINENILENENIRVKINENILENENIRVKINENGSIDILDKNTNKVFKDLCVYENTGDIGNEYIYKMPEGETPLTTKEIKANINIKEDLPYKAVVEVIHKWDIPKSADYLLDKEIEEVLEFKHRKTQRVKETLQMEIKTTLTLEKSAKGLKVESEFNNICKDHRMRMLFNTDIESNIHYAESIFEVAKRNNIPHTSWENPCNCQHQHTFVNIHDDNYGLTIANKGLNEYEILNNDRNTIAVTLLRSVRELGDWGVFETPEAQCLGNHKVELEIIPHGKEVFDSYKEAHLFQIPIISKQMSIQSGEIPCANGLLNVEGYGIMWSTLKRECKNGNNILRVYNLNKEETILNLSSCSLLGDKYRANILENKIQKITENKIHLRQSEIVTVSIGK</sequence>
<feature type="domain" description="Glycoside hydrolase family 38 central" evidence="5">
    <location>
        <begin position="297"/>
        <end position="370"/>
    </location>
</feature>
<gene>
    <name evidence="6" type="ORF">HF875_08830</name>
</gene>
<dbReference type="EMBL" id="JABAFD010000004">
    <property type="protein sequence ID" value="NME09625.1"/>
    <property type="molecule type" value="Genomic_DNA"/>
</dbReference>
<dbReference type="GO" id="GO:0009313">
    <property type="term" value="P:oligosaccharide catabolic process"/>
    <property type="evidence" value="ECO:0007669"/>
    <property type="project" value="TreeGrafter"/>
</dbReference>
<dbReference type="InterPro" id="IPR037094">
    <property type="entry name" value="Glyco_hydro_38_cen_sf"/>
</dbReference>
<dbReference type="SMART" id="SM00872">
    <property type="entry name" value="Alpha-mann_mid"/>
    <property type="match status" value="1"/>
</dbReference>
<dbReference type="Gene3D" id="2.70.98.30">
    <property type="entry name" value="Golgi alpha-mannosidase II, domain 4"/>
    <property type="match status" value="1"/>
</dbReference>
<dbReference type="GO" id="GO:0004559">
    <property type="term" value="F:alpha-mannosidase activity"/>
    <property type="evidence" value="ECO:0007669"/>
    <property type="project" value="InterPro"/>
</dbReference>
<keyword evidence="4" id="KW-0326">Glycosidase</keyword>
<dbReference type="CDD" id="cd10814">
    <property type="entry name" value="GH38N_AMII_SpGH38_like"/>
    <property type="match status" value="1"/>
</dbReference>
<dbReference type="InterPro" id="IPR000602">
    <property type="entry name" value="Glyco_hydro_38_N"/>
</dbReference>
<dbReference type="InterPro" id="IPR028995">
    <property type="entry name" value="Glyco_hydro_57/38_cen_sf"/>
</dbReference>
<dbReference type="Gene3D" id="2.60.40.2210">
    <property type="match status" value="1"/>
</dbReference>
<dbReference type="InterPro" id="IPR041509">
    <property type="entry name" value="GH38_beta-1"/>
</dbReference>
<dbReference type="InterPro" id="IPR041147">
    <property type="entry name" value="GH38_C"/>
</dbReference>
<dbReference type="SUPFAM" id="SSF88713">
    <property type="entry name" value="Glycoside hydrolase/deacetylase"/>
    <property type="match status" value="1"/>
</dbReference>
<dbReference type="Proteomes" id="UP000573963">
    <property type="component" value="Unassembled WGS sequence"/>
</dbReference>
<dbReference type="InterPro" id="IPR015341">
    <property type="entry name" value="Glyco_hydro_38_cen"/>
</dbReference>
<dbReference type="Pfam" id="PF07748">
    <property type="entry name" value="Glyco_hydro_38C"/>
    <property type="match status" value="1"/>
</dbReference>
<dbReference type="InterPro" id="IPR011013">
    <property type="entry name" value="Gal_mutarotase_sf_dom"/>
</dbReference>
<protein>
    <submittedName>
        <fullName evidence="6">Alpha-mannosidase</fullName>
    </submittedName>
</protein>
<evidence type="ECO:0000256" key="1">
    <source>
        <dbReference type="ARBA" id="ARBA00009792"/>
    </source>
</evidence>
<dbReference type="SUPFAM" id="SSF88688">
    <property type="entry name" value="Families 57/38 glycoside transferase middle domain"/>
    <property type="match status" value="1"/>
</dbReference>
<evidence type="ECO:0000256" key="2">
    <source>
        <dbReference type="ARBA" id="ARBA00022723"/>
    </source>
</evidence>
<dbReference type="Pfam" id="PF01074">
    <property type="entry name" value="Glyco_hydro_38N"/>
    <property type="match status" value="1"/>
</dbReference>
<dbReference type="Pfam" id="PF18438">
    <property type="entry name" value="Glyco_hydro_38"/>
    <property type="match status" value="1"/>
</dbReference>
<keyword evidence="2" id="KW-0479">Metal-binding</keyword>
<keyword evidence="3" id="KW-0378">Hydrolase</keyword>
<dbReference type="Gene3D" id="3.20.110.10">
    <property type="entry name" value="Glycoside hydrolase 38, N terminal domain"/>
    <property type="match status" value="1"/>
</dbReference>
<dbReference type="InterPro" id="IPR011682">
    <property type="entry name" value="Glyco_hydro_38_C"/>
</dbReference>
<evidence type="ECO:0000256" key="3">
    <source>
        <dbReference type="ARBA" id="ARBA00022801"/>
    </source>
</evidence>
<dbReference type="InterPro" id="IPR011330">
    <property type="entry name" value="Glyco_hydro/deAcase_b/a-brl"/>
</dbReference>
<dbReference type="Gene3D" id="1.20.1270.50">
    <property type="entry name" value="Glycoside hydrolase family 38, central domain"/>
    <property type="match status" value="1"/>
</dbReference>
<dbReference type="SUPFAM" id="SSF74650">
    <property type="entry name" value="Galactose mutarotase-like"/>
    <property type="match status" value="1"/>
</dbReference>
<dbReference type="Pfam" id="PF17677">
    <property type="entry name" value="Glyco_hydro38C2"/>
    <property type="match status" value="1"/>
</dbReference>
<dbReference type="Pfam" id="PF09261">
    <property type="entry name" value="Alpha-mann_mid"/>
    <property type="match status" value="1"/>
</dbReference>
<dbReference type="GO" id="GO:0046872">
    <property type="term" value="F:metal ion binding"/>
    <property type="evidence" value="ECO:0007669"/>
    <property type="project" value="UniProtKB-KW"/>
</dbReference>
<proteinExistence type="inferred from homology"/>
<evidence type="ECO:0000313" key="7">
    <source>
        <dbReference type="Proteomes" id="UP000573963"/>
    </source>
</evidence>
<comment type="similarity">
    <text evidence="1">Belongs to the glycosyl hydrolase 38 family.</text>
</comment>
<dbReference type="PANTHER" id="PTHR46017">
    <property type="entry name" value="ALPHA-MANNOSIDASE 2C1"/>
    <property type="match status" value="1"/>
</dbReference>
<reference evidence="6 7" key="1">
    <citation type="submission" date="2020-04" db="EMBL/GenBank/DDBJ databases">
        <authorList>
            <person name="Hitch T.C.A."/>
            <person name="Wylensek D."/>
            <person name="Clavel T."/>
        </authorList>
    </citation>
    <scope>NUCLEOTIDE SEQUENCE [LARGE SCALE GENOMIC DNA]</scope>
    <source>
        <strain evidence="6 7">Med78_4-601-WT-2</strain>
    </source>
</reference>
<evidence type="ECO:0000313" key="6">
    <source>
        <dbReference type="EMBL" id="NME09625.1"/>
    </source>
</evidence>
<organism evidence="6 7">
    <name type="scientific">Paraclostridium bifermentans</name>
    <name type="common">Clostridium bifermentans</name>
    <dbReference type="NCBI Taxonomy" id="1490"/>
    <lineage>
        <taxon>Bacteria</taxon>
        <taxon>Bacillati</taxon>
        <taxon>Bacillota</taxon>
        <taxon>Clostridia</taxon>
        <taxon>Peptostreptococcales</taxon>
        <taxon>Peptostreptococcaceae</taxon>
        <taxon>Paraclostridium</taxon>
    </lineage>
</organism>
<dbReference type="GO" id="GO:0030246">
    <property type="term" value="F:carbohydrate binding"/>
    <property type="evidence" value="ECO:0007669"/>
    <property type="project" value="InterPro"/>
</dbReference>